<comment type="caution">
    <text evidence="10">The sequence shown here is derived from an EMBL/GenBank/DDBJ whole genome shotgun (WGS) entry which is preliminary data.</text>
</comment>
<evidence type="ECO:0000256" key="6">
    <source>
        <dbReference type="ARBA" id="ARBA00023268"/>
    </source>
</evidence>
<dbReference type="InterPro" id="IPR049900">
    <property type="entry name" value="PKS_mFAS_DH"/>
</dbReference>
<dbReference type="InterPro" id="IPR036736">
    <property type="entry name" value="ACP-like_sf"/>
</dbReference>
<evidence type="ECO:0000256" key="4">
    <source>
        <dbReference type="ARBA" id="ARBA00022679"/>
    </source>
</evidence>
<feature type="domain" description="Carrier" evidence="8">
    <location>
        <begin position="853"/>
        <end position="931"/>
    </location>
</feature>
<evidence type="ECO:0000259" key="8">
    <source>
        <dbReference type="PROSITE" id="PS50075"/>
    </source>
</evidence>
<feature type="non-terminal residue" evidence="10">
    <location>
        <position position="1"/>
    </location>
</feature>
<evidence type="ECO:0000256" key="1">
    <source>
        <dbReference type="ARBA" id="ARBA00004792"/>
    </source>
</evidence>
<dbReference type="Pfam" id="PF22953">
    <property type="entry name" value="SpnB_Rossmann"/>
    <property type="match status" value="1"/>
</dbReference>
<comment type="pathway">
    <text evidence="1">Antibiotic biosynthesis.</text>
</comment>
<evidence type="ECO:0000256" key="7">
    <source>
        <dbReference type="PROSITE-ProRule" id="PRU01363"/>
    </source>
</evidence>
<dbReference type="Gene3D" id="3.40.366.10">
    <property type="entry name" value="Malonyl-Coenzyme A Acyl Carrier Protein, domain 2"/>
    <property type="match status" value="1"/>
</dbReference>
<dbReference type="Gene3D" id="3.40.50.720">
    <property type="entry name" value="NAD(P)-binding Rossmann-like Domain"/>
    <property type="match status" value="1"/>
</dbReference>
<evidence type="ECO:0000256" key="3">
    <source>
        <dbReference type="ARBA" id="ARBA00022553"/>
    </source>
</evidence>
<gene>
    <name evidence="10" type="ORF">M2283_010130</name>
</gene>
<keyword evidence="5" id="KW-0045">Antibiotic biosynthesis</keyword>
<dbReference type="SMART" id="SM00822">
    <property type="entry name" value="PKS_KR"/>
    <property type="match status" value="1"/>
</dbReference>
<dbReference type="Pfam" id="PF08659">
    <property type="entry name" value="KR"/>
    <property type="match status" value="1"/>
</dbReference>
<dbReference type="InterPro" id="IPR049552">
    <property type="entry name" value="PKS_DH_N"/>
</dbReference>
<dbReference type="PROSITE" id="PS52019">
    <property type="entry name" value="PKS_MFAS_DH"/>
    <property type="match status" value="1"/>
</dbReference>
<dbReference type="PANTHER" id="PTHR43775:SF51">
    <property type="entry name" value="INACTIVE PHENOLPHTHIOCEROL SYNTHESIS POLYKETIDE SYNTHASE TYPE I PKS1-RELATED"/>
    <property type="match status" value="1"/>
</dbReference>
<dbReference type="SMART" id="SM01294">
    <property type="entry name" value="PKS_PP_betabranch"/>
    <property type="match status" value="1"/>
</dbReference>
<keyword evidence="6" id="KW-0511">Multifunctional enzyme</keyword>
<accession>A0ABT6M2Q6</accession>
<dbReference type="InterPro" id="IPR055123">
    <property type="entry name" value="SpnB-like_Rossmann"/>
</dbReference>
<dbReference type="InterPro" id="IPR057326">
    <property type="entry name" value="KR_dom"/>
</dbReference>
<keyword evidence="4" id="KW-0808">Transferase</keyword>
<dbReference type="InterPro" id="IPR036291">
    <property type="entry name" value="NAD(P)-bd_dom_sf"/>
</dbReference>
<dbReference type="CDD" id="cd08956">
    <property type="entry name" value="KR_3_FAS_SDR_x"/>
    <property type="match status" value="1"/>
</dbReference>
<protein>
    <submittedName>
        <fullName evidence="10">Polyketide synthase 7</fullName>
    </submittedName>
</protein>
<dbReference type="PROSITE" id="PS00012">
    <property type="entry name" value="PHOSPHOPANTETHEINE"/>
    <property type="match status" value="1"/>
</dbReference>
<dbReference type="Proteomes" id="UP001160499">
    <property type="component" value="Unassembled WGS sequence"/>
</dbReference>
<dbReference type="PANTHER" id="PTHR43775">
    <property type="entry name" value="FATTY ACID SYNTHASE"/>
    <property type="match status" value="1"/>
</dbReference>
<evidence type="ECO:0000256" key="5">
    <source>
        <dbReference type="ARBA" id="ARBA00023194"/>
    </source>
</evidence>
<dbReference type="InterPro" id="IPR020807">
    <property type="entry name" value="PKS_DH"/>
</dbReference>
<dbReference type="InterPro" id="IPR001227">
    <property type="entry name" value="Ac_transferase_dom_sf"/>
</dbReference>
<dbReference type="SUPFAM" id="SSF51735">
    <property type="entry name" value="NAD(P)-binding Rossmann-fold domains"/>
    <property type="match status" value="2"/>
</dbReference>
<evidence type="ECO:0000256" key="2">
    <source>
        <dbReference type="ARBA" id="ARBA00022450"/>
    </source>
</evidence>
<name>A0ABT6M2Q6_9ACTN</name>
<dbReference type="InterPro" id="IPR009081">
    <property type="entry name" value="PP-bd_ACP"/>
</dbReference>
<proteinExistence type="predicted"/>
<dbReference type="RefSeq" id="WP_280883364.1">
    <property type="nucleotide sequence ID" value="NZ_JARXVH010000043.1"/>
</dbReference>
<dbReference type="InterPro" id="IPR050091">
    <property type="entry name" value="PKS_NRPS_Biosynth_Enz"/>
</dbReference>
<dbReference type="SMART" id="SM00826">
    <property type="entry name" value="PKS_DH"/>
    <property type="match status" value="1"/>
</dbReference>
<feature type="region of interest" description="C-terminal hotdog fold" evidence="7">
    <location>
        <begin position="272"/>
        <end position="450"/>
    </location>
</feature>
<dbReference type="Gene3D" id="3.10.129.110">
    <property type="entry name" value="Polyketide synthase dehydratase"/>
    <property type="match status" value="1"/>
</dbReference>
<evidence type="ECO:0000313" key="10">
    <source>
        <dbReference type="EMBL" id="MDH6222778.1"/>
    </source>
</evidence>
<dbReference type="InterPro" id="IPR006162">
    <property type="entry name" value="Ppantetheine_attach_site"/>
</dbReference>
<dbReference type="InterPro" id="IPR042104">
    <property type="entry name" value="PKS_dehydratase_sf"/>
</dbReference>
<keyword evidence="2" id="KW-0596">Phosphopantetheine</keyword>
<keyword evidence="11" id="KW-1185">Reference proteome</keyword>
<dbReference type="Pfam" id="PF21089">
    <property type="entry name" value="PKS_DH_N"/>
    <property type="match status" value="1"/>
</dbReference>
<dbReference type="EMBL" id="JARXVH010000043">
    <property type="protein sequence ID" value="MDH6222778.1"/>
    <property type="molecule type" value="Genomic_DNA"/>
</dbReference>
<dbReference type="Gene3D" id="3.30.70.3290">
    <property type="match status" value="1"/>
</dbReference>
<reference evidence="10 11" key="1">
    <citation type="submission" date="2023-04" db="EMBL/GenBank/DDBJ databases">
        <title>Forest soil microbial communities from Buena Vista Peninsula, Colon Province, Panama.</title>
        <authorList>
            <person name="Bouskill N."/>
        </authorList>
    </citation>
    <scope>NUCLEOTIDE SEQUENCE [LARGE SCALE GENOMIC DNA]</scope>
    <source>
        <strain evidence="10 11">GGS1</strain>
    </source>
</reference>
<dbReference type="InterPro" id="IPR013968">
    <property type="entry name" value="PKS_KR"/>
</dbReference>
<dbReference type="InterPro" id="IPR020806">
    <property type="entry name" value="PKS_PP-bd"/>
</dbReference>
<sequence length="1014" mass="107257">RQPVDFEPVVRKLLDGGHTVFVESSAHPVLVPGIEETLEGASAGPVVVTGTLRREESAPRRILEALGRLHAHGVAVDWLAVVGRSAGWPVDLPTYAFQQEHFWLADGEGTGDATALGLGVVDHPLLGAVTSLPGSGGVLFTSRWSRRTHPWLSDHAVGAELVPAEAFVEVLLRAADEVGCGLLAELDVEVPLLLPQHGGIQVHIEIGEADESGERQVQVYSRREDTAEQAGWTRHITARIAPDSSLPDFELTQWPPQGSTAVDVPDNGGLHAVWTRGEEIFAEVSLPEESVESGKFRLHPALFEAAAGARSSTEDAAEYSEPELRSSWRYVRLHATGASMLRVHVLPGASGTFGLRLADAGGAPVASVEAITVRSISPEELSVDPGSGWLRDSLFRVEWSELAVSSSGGSAEVLRVSTRADVTALVSAGMPAAVVVADLTDMSGGLRQVLERALEVVQAWLAEPALEGLRLVVVTPDVSDPVAAAVWGLVRSAQSEHPDRFVLVSTDGTDEGAQEPWRMPAGVLADVHASGEPQVSLRSGAVFVPRLARVADTSETQIRSQAEEVDRTFTSRPLNPDGTALITGGTGAPGALVARHLVVEHKIRSLVLVSRRGPDAPGAADLDAELTALGARVRIVACDIADRGRVVDLIASVPEDAPLTAVVHAAGVLDDGVVTALTPERLDATLRPKADAALVLDELTRHLGLAAFVLFSSAAGTFGNPGQGNLAASNAYLDALAVRRRAAGLPATSLAWGVWDQTGISGNLGVANQRRMAPQGLVALSGQEGLELFDAALQADDAVLVAARLDFAALRAQAASESGHVLLRGLVRAGRRAAPQATSRGLAEQLAATPPAQREQNLLKLVRREAAAVLGHSTPGKVDPDRSFQEVGFDSVLAVELRNRLAGLTGTRLPATIVFDHPTPRSLMRHLLEELCPEAVSELAGREDEIRRALATTPLSRFQELGLMEKLLQLVANPSGESVAAPDTADPKQDGMLLIEEMDVDNLVERAMRKAGKQ</sequence>
<feature type="domain" description="PKS/mFAS DH" evidence="9">
    <location>
        <begin position="123"/>
        <end position="450"/>
    </location>
</feature>
<organism evidence="10 11">
    <name type="scientific">Streptomyces pseudovenezuelae</name>
    <dbReference type="NCBI Taxonomy" id="67350"/>
    <lineage>
        <taxon>Bacteria</taxon>
        <taxon>Bacillati</taxon>
        <taxon>Actinomycetota</taxon>
        <taxon>Actinomycetes</taxon>
        <taxon>Kitasatosporales</taxon>
        <taxon>Streptomycetaceae</taxon>
        <taxon>Streptomyces</taxon>
        <taxon>Streptomyces aurantiacus group</taxon>
    </lineage>
</organism>
<feature type="region of interest" description="N-terminal hotdog fold" evidence="7">
    <location>
        <begin position="123"/>
        <end position="247"/>
    </location>
</feature>
<evidence type="ECO:0000313" key="11">
    <source>
        <dbReference type="Proteomes" id="UP001160499"/>
    </source>
</evidence>
<dbReference type="SUPFAM" id="SSF47336">
    <property type="entry name" value="ACP-like"/>
    <property type="match status" value="1"/>
</dbReference>
<dbReference type="Gene3D" id="1.10.1200.10">
    <property type="entry name" value="ACP-like"/>
    <property type="match status" value="1"/>
</dbReference>
<keyword evidence="3" id="KW-0597">Phosphoprotein</keyword>
<dbReference type="SMART" id="SM00823">
    <property type="entry name" value="PKS_PP"/>
    <property type="match status" value="1"/>
</dbReference>
<dbReference type="PROSITE" id="PS50075">
    <property type="entry name" value="CARRIER"/>
    <property type="match status" value="1"/>
</dbReference>
<evidence type="ECO:0000259" key="9">
    <source>
        <dbReference type="PROSITE" id="PS52019"/>
    </source>
</evidence>
<dbReference type="Pfam" id="PF00550">
    <property type="entry name" value="PP-binding"/>
    <property type="match status" value="1"/>
</dbReference>
<comment type="caution">
    <text evidence="7">Lacks conserved residue(s) required for the propagation of feature annotation.</text>
</comment>